<organism evidence="1 2">
    <name type="scientific">Heliobacterium chlorum</name>
    <dbReference type="NCBI Taxonomy" id="2698"/>
    <lineage>
        <taxon>Bacteria</taxon>
        <taxon>Bacillati</taxon>
        <taxon>Bacillota</taxon>
        <taxon>Clostridia</taxon>
        <taxon>Eubacteriales</taxon>
        <taxon>Heliobacteriaceae</taxon>
        <taxon>Heliobacterium</taxon>
    </lineage>
</organism>
<gene>
    <name evidence="1" type="ORF">H1S01_19900</name>
</gene>
<evidence type="ECO:0000313" key="1">
    <source>
        <dbReference type="EMBL" id="MBC9786707.1"/>
    </source>
</evidence>
<name>A0ABR7T7E9_HELCL</name>
<sequence length="125" mass="14737">MLIEAFFLKKKTAPIYQRTLNAVNKADPMLINEAKQVVVQKVQTSTDDRIFSNRWAYEIVGILGDSWASRLRRAFPLLPKNEESHFKYSVLGSVIYDYLKDHPDWEFEMRIEDDETGYSVYKRKI</sequence>
<reference evidence="1 2" key="1">
    <citation type="submission" date="2020-07" db="EMBL/GenBank/DDBJ databases">
        <title>Draft whole-genome sequence of Heliobacterium chlorum DSM 3682, type strain.</title>
        <authorList>
            <person name="Kyndt J.A."/>
            <person name="Meyer T.E."/>
            <person name="Imhoff J.F."/>
        </authorList>
    </citation>
    <scope>NUCLEOTIDE SEQUENCE [LARGE SCALE GENOMIC DNA]</scope>
    <source>
        <strain evidence="1 2">DSM 3682</strain>
    </source>
</reference>
<dbReference type="EMBL" id="JACVHF010000075">
    <property type="protein sequence ID" value="MBC9786707.1"/>
    <property type="molecule type" value="Genomic_DNA"/>
</dbReference>
<proteinExistence type="predicted"/>
<accession>A0ABR7T7E9</accession>
<dbReference type="RefSeq" id="WP_188042125.1">
    <property type="nucleotide sequence ID" value="NZ_JACVHF010000075.1"/>
</dbReference>
<comment type="caution">
    <text evidence="1">The sequence shown here is derived from an EMBL/GenBank/DDBJ whole genome shotgun (WGS) entry which is preliminary data.</text>
</comment>
<evidence type="ECO:0000313" key="2">
    <source>
        <dbReference type="Proteomes" id="UP000617402"/>
    </source>
</evidence>
<protein>
    <submittedName>
        <fullName evidence="1">Uncharacterized protein</fullName>
    </submittedName>
</protein>
<dbReference type="Proteomes" id="UP000617402">
    <property type="component" value="Unassembled WGS sequence"/>
</dbReference>
<keyword evidence="2" id="KW-1185">Reference proteome</keyword>